<dbReference type="EMBL" id="CP144751">
    <property type="protein sequence ID" value="WVZ83530.1"/>
    <property type="molecule type" value="Genomic_DNA"/>
</dbReference>
<gene>
    <name evidence="2" type="ORF">U9M48_030667</name>
</gene>
<proteinExistence type="predicted"/>
<dbReference type="AlphaFoldDB" id="A0AAQ3X3Z4"/>
<evidence type="ECO:0000313" key="3">
    <source>
        <dbReference type="Proteomes" id="UP001341281"/>
    </source>
</evidence>
<feature type="region of interest" description="Disordered" evidence="1">
    <location>
        <begin position="1"/>
        <end position="98"/>
    </location>
</feature>
<keyword evidence="3" id="KW-1185">Reference proteome</keyword>
<evidence type="ECO:0000256" key="1">
    <source>
        <dbReference type="SAM" id="MobiDB-lite"/>
    </source>
</evidence>
<reference evidence="2 3" key="1">
    <citation type="submission" date="2024-02" db="EMBL/GenBank/DDBJ databases">
        <title>High-quality chromosome-scale genome assembly of Pensacola bahiagrass (Paspalum notatum Flugge var. saurae).</title>
        <authorList>
            <person name="Vega J.M."/>
            <person name="Podio M."/>
            <person name="Orjuela J."/>
            <person name="Siena L.A."/>
            <person name="Pessino S.C."/>
            <person name="Combes M.C."/>
            <person name="Mariac C."/>
            <person name="Albertini E."/>
            <person name="Pupilli F."/>
            <person name="Ortiz J.P.A."/>
            <person name="Leblanc O."/>
        </authorList>
    </citation>
    <scope>NUCLEOTIDE SEQUENCE [LARGE SCALE GENOMIC DNA]</scope>
    <source>
        <strain evidence="2">R1</strain>
        <tissue evidence="2">Leaf</tissue>
    </source>
</reference>
<feature type="compositionally biased region" description="Polar residues" evidence="1">
    <location>
        <begin position="24"/>
        <end position="56"/>
    </location>
</feature>
<organism evidence="2 3">
    <name type="scientific">Paspalum notatum var. saurae</name>
    <dbReference type="NCBI Taxonomy" id="547442"/>
    <lineage>
        <taxon>Eukaryota</taxon>
        <taxon>Viridiplantae</taxon>
        <taxon>Streptophyta</taxon>
        <taxon>Embryophyta</taxon>
        <taxon>Tracheophyta</taxon>
        <taxon>Spermatophyta</taxon>
        <taxon>Magnoliopsida</taxon>
        <taxon>Liliopsida</taxon>
        <taxon>Poales</taxon>
        <taxon>Poaceae</taxon>
        <taxon>PACMAD clade</taxon>
        <taxon>Panicoideae</taxon>
        <taxon>Andropogonodae</taxon>
        <taxon>Paspaleae</taxon>
        <taxon>Paspalinae</taxon>
        <taxon>Paspalum</taxon>
    </lineage>
</organism>
<evidence type="ECO:0000313" key="2">
    <source>
        <dbReference type="EMBL" id="WVZ83530.1"/>
    </source>
</evidence>
<name>A0AAQ3X3Z4_PASNO</name>
<dbReference type="Proteomes" id="UP001341281">
    <property type="component" value="Chromosome 07"/>
</dbReference>
<accession>A0AAQ3X3Z4</accession>
<sequence>MASTPPAPARSARSPRRRRASFNPLLSSTRRQQQKQSATPVPSSSSLDASKQQRQAGATCHSPPAPPRSAASFPCPIGGAQDQAPRRRTRAPLGPSCSDVPIPTPAAVLLFPLAEAPWRHHPCTSLSLTATKRSAKFPNHEQPLEPNVDGLVKCEKWIRDDGERLEESKSSWWLNQLIGHTKTVSVDWPYPFVEDRLFVLTLTAGLEGYHGTVRYMVFGPWLLTSNNISNQTCFPRNDQKRIIRSMQMVLDMLYPLILQIPFY</sequence>
<protein>
    <submittedName>
        <fullName evidence="2">Uncharacterized protein</fullName>
    </submittedName>
</protein>